<keyword evidence="6" id="KW-0229">DNA integration</keyword>
<dbReference type="GO" id="GO:0015074">
    <property type="term" value="P:DNA integration"/>
    <property type="evidence" value="ECO:0007669"/>
    <property type="project" value="UniProtKB-KW"/>
</dbReference>
<evidence type="ECO:0000256" key="9">
    <source>
        <dbReference type="ARBA" id="ARBA00023172"/>
    </source>
</evidence>
<evidence type="ECO:0000256" key="8">
    <source>
        <dbReference type="ARBA" id="ARBA00022932"/>
    </source>
</evidence>
<dbReference type="GO" id="GO:0006310">
    <property type="term" value="P:DNA recombination"/>
    <property type="evidence" value="ECO:0007669"/>
    <property type="project" value="UniProtKB-KW"/>
</dbReference>
<dbReference type="InterPro" id="IPR012337">
    <property type="entry name" value="RNaseH-like_sf"/>
</dbReference>
<keyword evidence="1" id="KW-0540">Nuclease</keyword>
<reference evidence="13" key="1">
    <citation type="submission" date="2017-03" db="EMBL/GenBank/DDBJ databases">
        <title>Phytopthora megakarya and P. palmivora, two closely related causual agents of cacao black pod achieved similar genome size and gene model numbers by different mechanisms.</title>
        <authorList>
            <person name="Ali S."/>
            <person name="Shao J."/>
            <person name="Larry D.J."/>
            <person name="Kronmiller B."/>
            <person name="Shen D."/>
            <person name="Strem M.D."/>
            <person name="Melnick R.L."/>
            <person name="Guiltinan M.J."/>
            <person name="Tyler B.M."/>
            <person name="Meinhardt L.W."/>
            <person name="Bailey B.A."/>
        </authorList>
    </citation>
    <scope>NUCLEOTIDE SEQUENCE [LARGE SCALE GENOMIC DNA]</scope>
    <source>
        <strain evidence="13">zdho120</strain>
    </source>
</reference>
<gene>
    <name evidence="12" type="ORF">PHMEG_00013354</name>
</gene>
<feature type="compositionally biased region" description="Basic and acidic residues" evidence="10">
    <location>
        <begin position="294"/>
        <end position="308"/>
    </location>
</feature>
<evidence type="ECO:0000313" key="13">
    <source>
        <dbReference type="Proteomes" id="UP000198211"/>
    </source>
</evidence>
<dbReference type="GO" id="GO:0004519">
    <property type="term" value="F:endonuclease activity"/>
    <property type="evidence" value="ECO:0007669"/>
    <property type="project" value="UniProtKB-KW"/>
</dbReference>
<name>A0A225W7Z6_9STRA</name>
<feature type="domain" description="Retroviral polymerase SH3-like" evidence="11">
    <location>
        <begin position="60"/>
        <end position="113"/>
    </location>
</feature>
<dbReference type="GO" id="GO:0003964">
    <property type="term" value="F:RNA-directed DNA polymerase activity"/>
    <property type="evidence" value="ECO:0007669"/>
    <property type="project" value="UniProtKB-KW"/>
</dbReference>
<dbReference type="AlphaFoldDB" id="A0A225W7Z6"/>
<proteinExistence type="predicted"/>
<evidence type="ECO:0000256" key="10">
    <source>
        <dbReference type="SAM" id="MobiDB-lite"/>
    </source>
</evidence>
<dbReference type="InterPro" id="IPR039537">
    <property type="entry name" value="Retrotran_Ty1/copia-like"/>
</dbReference>
<dbReference type="OrthoDB" id="166668at2759"/>
<comment type="caution">
    <text evidence="12">The sequence shown here is derived from an EMBL/GenBank/DDBJ whole genome shotgun (WGS) entry which is preliminary data.</text>
</comment>
<keyword evidence="4" id="KW-0378">Hydrolase</keyword>
<accession>A0A225W7Z6</accession>
<keyword evidence="3" id="KW-0255">Endonuclease</keyword>
<dbReference type="SUPFAM" id="SSF53098">
    <property type="entry name" value="Ribonuclease H-like"/>
    <property type="match status" value="1"/>
</dbReference>
<feature type="compositionally biased region" description="Polar residues" evidence="10">
    <location>
        <begin position="187"/>
        <end position="196"/>
    </location>
</feature>
<keyword evidence="8" id="KW-0239">DNA-directed DNA polymerase</keyword>
<protein>
    <submittedName>
        <fullName evidence="12">Polyprotein</fullName>
    </submittedName>
</protein>
<evidence type="ECO:0000256" key="2">
    <source>
        <dbReference type="ARBA" id="ARBA00022723"/>
    </source>
</evidence>
<dbReference type="PANTHER" id="PTHR42648">
    <property type="entry name" value="TRANSPOSASE, PUTATIVE-RELATED"/>
    <property type="match status" value="1"/>
</dbReference>
<dbReference type="GO" id="GO:0046872">
    <property type="term" value="F:metal ion binding"/>
    <property type="evidence" value="ECO:0007669"/>
    <property type="project" value="UniProtKB-KW"/>
</dbReference>
<dbReference type="PANTHER" id="PTHR42648:SF11">
    <property type="entry name" value="TRANSPOSON TY4-P GAG-POL POLYPROTEIN"/>
    <property type="match status" value="1"/>
</dbReference>
<keyword evidence="7" id="KW-0695">RNA-directed DNA polymerase</keyword>
<sequence>MARPVLHYQQLNKKWWGEAVMTAAYLLNRFPNTVHRDTSPYEVVYGVTSDLGNWHVFGSRGFVHVDKSRRSKWDSKAHGCIFLGYAPGSKAYGVWYDEDQRLVTTRTIRLDERGAPAYRDVPDQVGDFVPQVLDIDPDVTSGSVPAVIPAPQVDITVEYIEMEEAPIDMEVDEARFPQHDQVAVYRQASQHEQWTSGEAELSASALPTSMPQPQLRPASSEQGDNRMVFRDAHVRGRTCYDLPRILPCSPLRDQLQHEPLTLPPIERPATREPLLLETPRSPSPSVTSDDIIEPDPKRPRTSDGYCRR</sequence>
<dbReference type="EMBL" id="NBNE01001607">
    <property type="protein sequence ID" value="OWZ13338.1"/>
    <property type="molecule type" value="Genomic_DNA"/>
</dbReference>
<feature type="region of interest" description="Disordered" evidence="10">
    <location>
        <begin position="257"/>
        <end position="308"/>
    </location>
</feature>
<keyword evidence="9" id="KW-0233">DNA recombination</keyword>
<evidence type="ECO:0000256" key="3">
    <source>
        <dbReference type="ARBA" id="ARBA00022759"/>
    </source>
</evidence>
<evidence type="ECO:0000313" key="12">
    <source>
        <dbReference type="EMBL" id="OWZ13338.1"/>
    </source>
</evidence>
<dbReference type="Pfam" id="PF25597">
    <property type="entry name" value="SH3_retrovirus"/>
    <property type="match status" value="1"/>
</dbReference>
<organism evidence="12 13">
    <name type="scientific">Phytophthora megakarya</name>
    <dbReference type="NCBI Taxonomy" id="4795"/>
    <lineage>
        <taxon>Eukaryota</taxon>
        <taxon>Sar</taxon>
        <taxon>Stramenopiles</taxon>
        <taxon>Oomycota</taxon>
        <taxon>Peronosporomycetes</taxon>
        <taxon>Peronosporales</taxon>
        <taxon>Peronosporaceae</taxon>
        <taxon>Phytophthora</taxon>
    </lineage>
</organism>
<keyword evidence="13" id="KW-1185">Reference proteome</keyword>
<dbReference type="GO" id="GO:0016787">
    <property type="term" value="F:hydrolase activity"/>
    <property type="evidence" value="ECO:0007669"/>
    <property type="project" value="UniProtKB-KW"/>
</dbReference>
<evidence type="ECO:0000259" key="11">
    <source>
        <dbReference type="Pfam" id="PF25597"/>
    </source>
</evidence>
<keyword evidence="8" id="KW-0548">Nucleotidyltransferase</keyword>
<evidence type="ECO:0000256" key="4">
    <source>
        <dbReference type="ARBA" id="ARBA00022801"/>
    </source>
</evidence>
<feature type="region of interest" description="Disordered" evidence="10">
    <location>
        <begin position="187"/>
        <end position="222"/>
    </location>
</feature>
<evidence type="ECO:0000256" key="6">
    <source>
        <dbReference type="ARBA" id="ARBA00022908"/>
    </source>
</evidence>
<keyword evidence="8" id="KW-0808">Transferase</keyword>
<evidence type="ECO:0000256" key="1">
    <source>
        <dbReference type="ARBA" id="ARBA00022722"/>
    </source>
</evidence>
<dbReference type="InterPro" id="IPR057670">
    <property type="entry name" value="SH3_retrovirus"/>
</dbReference>
<keyword evidence="2" id="KW-0479">Metal-binding</keyword>
<dbReference type="STRING" id="4795.A0A225W7Z6"/>
<evidence type="ECO:0000256" key="5">
    <source>
        <dbReference type="ARBA" id="ARBA00022842"/>
    </source>
</evidence>
<feature type="compositionally biased region" description="Polar residues" evidence="10">
    <location>
        <begin position="205"/>
        <end position="222"/>
    </location>
</feature>
<dbReference type="GO" id="GO:0003887">
    <property type="term" value="F:DNA-directed DNA polymerase activity"/>
    <property type="evidence" value="ECO:0007669"/>
    <property type="project" value="UniProtKB-KW"/>
</dbReference>
<dbReference type="Proteomes" id="UP000198211">
    <property type="component" value="Unassembled WGS sequence"/>
</dbReference>
<keyword evidence="5" id="KW-0460">Magnesium</keyword>
<evidence type="ECO:0000256" key="7">
    <source>
        <dbReference type="ARBA" id="ARBA00022918"/>
    </source>
</evidence>